<evidence type="ECO:0000313" key="3">
    <source>
        <dbReference type="Proteomes" id="UP000541154"/>
    </source>
</evidence>
<accession>A0A8H6A302</accession>
<comment type="caution">
    <text evidence="2">The sequence shown here is derived from an EMBL/GenBank/DDBJ whole genome shotgun (WGS) entry which is preliminary data.</text>
</comment>
<name>A0A8H6A302_PETAA</name>
<feature type="region of interest" description="Disordered" evidence="1">
    <location>
        <begin position="191"/>
        <end position="239"/>
    </location>
</feature>
<keyword evidence="3" id="KW-1185">Reference proteome</keyword>
<reference evidence="2 3" key="1">
    <citation type="submission" date="2019-04" db="EMBL/GenBank/DDBJ databases">
        <title>Aspergillus burnettii sp. nov., novel species from soil in southeast Queensland.</title>
        <authorList>
            <person name="Gilchrist C.L.M."/>
            <person name="Pitt J.I."/>
            <person name="Lange L."/>
            <person name="Lacey H.J."/>
            <person name="Vuong D."/>
            <person name="Midgley D.J."/>
            <person name="Greenfield P."/>
            <person name="Bradbury M."/>
            <person name="Lacey E."/>
            <person name="Busk P.K."/>
            <person name="Pilgaard B."/>
            <person name="Chooi Y.H."/>
            <person name="Piggott A.M."/>
        </authorList>
    </citation>
    <scope>NUCLEOTIDE SEQUENCE [LARGE SCALE GENOMIC DNA]</scope>
    <source>
        <strain evidence="2 3">FRR 5400</strain>
    </source>
</reference>
<gene>
    <name evidence="2" type="ORF">ETB97_002527</name>
</gene>
<proteinExistence type="predicted"/>
<feature type="compositionally biased region" description="Low complexity" evidence="1">
    <location>
        <begin position="305"/>
        <end position="322"/>
    </location>
</feature>
<feature type="compositionally biased region" description="Low complexity" evidence="1">
    <location>
        <begin position="220"/>
        <end position="239"/>
    </location>
</feature>
<dbReference type="EMBL" id="SPNV01000156">
    <property type="protein sequence ID" value="KAF5859686.1"/>
    <property type="molecule type" value="Genomic_DNA"/>
</dbReference>
<feature type="region of interest" description="Disordered" evidence="1">
    <location>
        <begin position="351"/>
        <end position="385"/>
    </location>
</feature>
<evidence type="ECO:0000313" key="2">
    <source>
        <dbReference type="EMBL" id="KAF5859686.1"/>
    </source>
</evidence>
<feature type="region of interest" description="Disordered" evidence="1">
    <location>
        <begin position="305"/>
        <end position="333"/>
    </location>
</feature>
<dbReference type="AlphaFoldDB" id="A0A8H6A302"/>
<sequence length="400" mass="43766">MLQPFPGYYIIRPQGSFVPLIPVDELPSWLQVGNWDWNDMSLFTAMVPVSFSSSPRIGEYDVICKNCNSNVDSLHRSVSEQSGNSFQHFSIPVAKPNKFPSGAFLSQSSQGHLSPLASSYLMSLKQPLFYAPGYPLSLTKPPYYENLQSPFIGMCLLGDWSHLKDSRRLKDCCQKLWAPLCKTQDENRAPHLPLITLPNPPTHPPPSPLSSSPPPYVASQGNNHGQGADGGANQNNSAAATDNHMSLEDRLRRILGVNQNNTNAAGTGNKRPRLLSIRREILGPSSSSKRGIQMSLDEQIEIIQGGLPEPSSSSGSLRPTLGQSWPLASGPGQPLRNFEVESGFIHQASPRSVSIDCRPTGETLFDVEPSEPLQRSRRKSDSISAQTCADRSSCVHWGPK</sequence>
<feature type="compositionally biased region" description="Pro residues" evidence="1">
    <location>
        <begin position="198"/>
        <end position="216"/>
    </location>
</feature>
<evidence type="ECO:0000256" key="1">
    <source>
        <dbReference type="SAM" id="MobiDB-lite"/>
    </source>
</evidence>
<protein>
    <submittedName>
        <fullName evidence="2">Uncharacterized protein</fullName>
    </submittedName>
</protein>
<organism evidence="2 3">
    <name type="scientific">Petromyces alliaceus</name>
    <name type="common">Aspergillus alliaceus</name>
    <dbReference type="NCBI Taxonomy" id="209559"/>
    <lineage>
        <taxon>Eukaryota</taxon>
        <taxon>Fungi</taxon>
        <taxon>Dikarya</taxon>
        <taxon>Ascomycota</taxon>
        <taxon>Pezizomycotina</taxon>
        <taxon>Eurotiomycetes</taxon>
        <taxon>Eurotiomycetidae</taxon>
        <taxon>Eurotiales</taxon>
        <taxon>Aspergillaceae</taxon>
        <taxon>Aspergillus</taxon>
        <taxon>Aspergillus subgen. Circumdati</taxon>
    </lineage>
</organism>
<dbReference type="Proteomes" id="UP000541154">
    <property type="component" value="Unassembled WGS sequence"/>
</dbReference>